<comment type="caution">
    <text evidence="2">The sequence shown here is derived from an EMBL/GenBank/DDBJ whole genome shotgun (WGS) entry which is preliminary data.</text>
</comment>
<accession>A0ABT6CK28</accession>
<feature type="compositionally biased region" description="Basic and acidic residues" evidence="1">
    <location>
        <begin position="98"/>
        <end position="125"/>
    </location>
</feature>
<evidence type="ECO:0008006" key="4">
    <source>
        <dbReference type="Google" id="ProtNLM"/>
    </source>
</evidence>
<evidence type="ECO:0000313" key="3">
    <source>
        <dbReference type="Proteomes" id="UP001222770"/>
    </source>
</evidence>
<dbReference type="RefSeq" id="WP_277278804.1">
    <property type="nucleotide sequence ID" value="NZ_JAROCY010000012.1"/>
</dbReference>
<proteinExistence type="predicted"/>
<protein>
    <recommendedName>
        <fullName evidence="4">Flagellar FliJ protein</fullName>
    </recommendedName>
</protein>
<feature type="region of interest" description="Disordered" evidence="1">
    <location>
        <begin position="98"/>
        <end position="141"/>
    </location>
</feature>
<dbReference type="EMBL" id="JAROCY010000012">
    <property type="protein sequence ID" value="MDF8334284.1"/>
    <property type="molecule type" value="Genomic_DNA"/>
</dbReference>
<gene>
    <name evidence="2" type="ORF">POM99_13810</name>
</gene>
<sequence>MKAERARLARLQRLERIRDIARRTALAEAGRAEGTLAQLQALAQRTDSLAAGYSARADAQDAASLQQLHKFVRGLESISRTTAGDIDRARIHADQRAAEAAAAERRRAAAEERAQAQAREIERKQAANTLPLGARKVWHGS</sequence>
<name>A0ABT6CK28_9SPHN</name>
<evidence type="ECO:0000313" key="2">
    <source>
        <dbReference type="EMBL" id="MDF8334284.1"/>
    </source>
</evidence>
<dbReference type="Proteomes" id="UP001222770">
    <property type="component" value="Unassembled WGS sequence"/>
</dbReference>
<keyword evidence="3" id="KW-1185">Reference proteome</keyword>
<reference evidence="2 3" key="1">
    <citation type="submission" date="2023-03" db="EMBL/GenBank/DDBJ databases">
        <title>Novosphingobium cyanobacteriorum sp. nov., isolated from a eutrophic reservoir during the Microcystis bloom period.</title>
        <authorList>
            <person name="Kang M."/>
            <person name="Le V."/>
            <person name="Ko S.-R."/>
            <person name="Lee S.-A."/>
            <person name="Ahn C.-Y."/>
        </authorList>
    </citation>
    <scope>NUCLEOTIDE SEQUENCE [LARGE SCALE GENOMIC DNA]</scope>
    <source>
        <strain evidence="2 3">HBC54</strain>
    </source>
</reference>
<evidence type="ECO:0000256" key="1">
    <source>
        <dbReference type="SAM" id="MobiDB-lite"/>
    </source>
</evidence>
<organism evidence="2 3">
    <name type="scientific">Novosphingobium cyanobacteriorum</name>
    <dbReference type="NCBI Taxonomy" id="3024215"/>
    <lineage>
        <taxon>Bacteria</taxon>
        <taxon>Pseudomonadati</taxon>
        <taxon>Pseudomonadota</taxon>
        <taxon>Alphaproteobacteria</taxon>
        <taxon>Sphingomonadales</taxon>
        <taxon>Sphingomonadaceae</taxon>
        <taxon>Novosphingobium</taxon>
    </lineage>
</organism>